<evidence type="ECO:0000313" key="1">
    <source>
        <dbReference type="EMBL" id="QDU54624.1"/>
    </source>
</evidence>
<dbReference type="OrthoDB" id="215317at2"/>
<dbReference type="Proteomes" id="UP000315750">
    <property type="component" value="Chromosome"/>
</dbReference>
<dbReference type="PANTHER" id="PTHR37833:SF1">
    <property type="entry name" value="SIGNAL PEPTIDE PROTEIN"/>
    <property type="match status" value="1"/>
</dbReference>
<evidence type="ECO:0008006" key="3">
    <source>
        <dbReference type="Google" id="ProtNLM"/>
    </source>
</evidence>
<dbReference type="RefSeq" id="WP_145245575.1">
    <property type="nucleotide sequence ID" value="NZ_CP036278.1"/>
</dbReference>
<protein>
    <recommendedName>
        <fullName evidence="3">DUF1573 domain-containing protein</fullName>
    </recommendedName>
</protein>
<dbReference type="EMBL" id="CP036278">
    <property type="protein sequence ID" value="QDU54624.1"/>
    <property type="molecule type" value="Genomic_DNA"/>
</dbReference>
<dbReference type="InterPro" id="IPR011467">
    <property type="entry name" value="DUF1573"/>
</dbReference>
<reference evidence="1 2" key="1">
    <citation type="submission" date="2019-02" db="EMBL/GenBank/DDBJ databases">
        <title>Deep-cultivation of Planctomycetes and their phenomic and genomic characterization uncovers novel biology.</title>
        <authorList>
            <person name="Wiegand S."/>
            <person name="Jogler M."/>
            <person name="Boedeker C."/>
            <person name="Pinto D."/>
            <person name="Vollmers J."/>
            <person name="Rivas-Marin E."/>
            <person name="Kohn T."/>
            <person name="Peeters S.H."/>
            <person name="Heuer A."/>
            <person name="Rast P."/>
            <person name="Oberbeckmann S."/>
            <person name="Bunk B."/>
            <person name="Jeske O."/>
            <person name="Meyerdierks A."/>
            <person name="Storesund J.E."/>
            <person name="Kallscheuer N."/>
            <person name="Luecker S."/>
            <person name="Lage O.M."/>
            <person name="Pohl T."/>
            <person name="Merkel B.J."/>
            <person name="Hornburger P."/>
            <person name="Mueller R.-W."/>
            <person name="Bruemmer F."/>
            <person name="Labrenz M."/>
            <person name="Spormann A.M."/>
            <person name="Op den Camp H."/>
            <person name="Overmann J."/>
            <person name="Amann R."/>
            <person name="Jetten M.S.M."/>
            <person name="Mascher T."/>
            <person name="Medema M.H."/>
            <person name="Devos D.P."/>
            <person name="Kaster A.-K."/>
            <person name="Ovreas L."/>
            <person name="Rohde M."/>
            <person name="Galperin M.Y."/>
            <person name="Jogler C."/>
        </authorList>
    </citation>
    <scope>NUCLEOTIDE SEQUENCE [LARGE SCALE GENOMIC DNA]</scope>
    <source>
        <strain evidence="1 2">Pan181</strain>
    </source>
</reference>
<dbReference type="Pfam" id="PF07610">
    <property type="entry name" value="DUF1573"/>
    <property type="match status" value="1"/>
</dbReference>
<keyword evidence="2" id="KW-1185">Reference proteome</keyword>
<dbReference type="AlphaFoldDB" id="A0A518AIX7"/>
<sequence length="390" mass="42439">MRALPIAVLSILFGSVLGAVSAYWSIGPQKSASDIAAIRGDINEVEASYPKISVDALHHDFGSMQRGTTRSHAYRVTNNGDAPLKLNVASTTCKCTGCDVGDGIVDPGETIDVTLEWIAKSNPGTFRQTATLDTNDPRARRIELTVEGQVTTVTGLQPEEFFFAGLHAGDEQVESVYLMGYEDENLTIESAKLADARTDEWFEVSYTKVDNDELPADNAKVGYRIDVKTIGNLPLGPLHHWVTVKTNQKENSEFQIPIQGTVRGDIEVTGPGLWNDVTSAVHFGDVQSEEGAEVKLFLTVTGGHAKETTFEVAEVDPETLEIEIGDPLILRDELVKVPLTVRIPKGLPPVIRNGSDLGEAGHVVLKTNHPINPEISFGVRFVIKRQSITK</sequence>
<name>A0A518AIX7_9BACT</name>
<dbReference type="InterPro" id="IPR013783">
    <property type="entry name" value="Ig-like_fold"/>
</dbReference>
<dbReference type="KEGG" id="amuc:Pan181_08070"/>
<organism evidence="1 2">
    <name type="scientific">Aeoliella mucimassa</name>
    <dbReference type="NCBI Taxonomy" id="2527972"/>
    <lineage>
        <taxon>Bacteria</taxon>
        <taxon>Pseudomonadati</taxon>
        <taxon>Planctomycetota</taxon>
        <taxon>Planctomycetia</taxon>
        <taxon>Pirellulales</taxon>
        <taxon>Lacipirellulaceae</taxon>
        <taxon>Aeoliella</taxon>
    </lineage>
</organism>
<gene>
    <name evidence="1" type="ORF">Pan181_08070</name>
</gene>
<dbReference type="PANTHER" id="PTHR37833">
    <property type="entry name" value="LIPOPROTEIN-RELATED"/>
    <property type="match status" value="1"/>
</dbReference>
<dbReference type="Gene3D" id="2.60.40.10">
    <property type="entry name" value="Immunoglobulins"/>
    <property type="match status" value="1"/>
</dbReference>
<accession>A0A518AIX7</accession>
<proteinExistence type="predicted"/>
<evidence type="ECO:0000313" key="2">
    <source>
        <dbReference type="Proteomes" id="UP000315750"/>
    </source>
</evidence>